<dbReference type="HOGENOM" id="CLU_103892_0_0_1"/>
<evidence type="ECO:0000313" key="14">
    <source>
        <dbReference type="Ensembl" id="ENSCINP00000000050.3"/>
    </source>
</evidence>
<evidence type="ECO:0000256" key="5">
    <source>
        <dbReference type="ARBA" id="ARBA00022670"/>
    </source>
</evidence>
<keyword evidence="12" id="KW-0732">Signal</keyword>
<dbReference type="PANTHER" id="PTHR13291">
    <property type="entry name" value="JOSEPHIN 1, 2"/>
    <property type="match status" value="1"/>
</dbReference>
<protein>
    <recommendedName>
        <fullName evidence="9">Josephin-2</fullName>
        <ecNumber evidence="3">3.4.19.12</ecNumber>
    </recommendedName>
    <alternativeName>
        <fullName evidence="10">Josephin domain-containing protein 2</fullName>
    </alternativeName>
</protein>
<reference evidence="15" key="1">
    <citation type="journal article" date="2002" name="Science">
        <title>The draft genome of Ciona intestinalis: insights into chordate and vertebrate origins.</title>
        <authorList>
            <person name="Dehal P."/>
            <person name="Satou Y."/>
            <person name="Campbell R.K."/>
            <person name="Chapman J."/>
            <person name="Degnan B."/>
            <person name="De Tomaso A."/>
            <person name="Davidson B."/>
            <person name="Di Gregorio A."/>
            <person name="Gelpke M."/>
            <person name="Goodstein D.M."/>
            <person name="Harafuji N."/>
            <person name="Hastings K.E."/>
            <person name="Ho I."/>
            <person name="Hotta K."/>
            <person name="Huang W."/>
            <person name="Kawashima T."/>
            <person name="Lemaire P."/>
            <person name="Martinez D."/>
            <person name="Meinertzhagen I.A."/>
            <person name="Necula S."/>
            <person name="Nonaka M."/>
            <person name="Putnam N."/>
            <person name="Rash S."/>
            <person name="Saiga H."/>
            <person name="Satake M."/>
            <person name="Terry A."/>
            <person name="Yamada L."/>
            <person name="Wang H.G."/>
            <person name="Awazu S."/>
            <person name="Azumi K."/>
            <person name="Boore J."/>
            <person name="Branno M."/>
            <person name="Chin-Bow S."/>
            <person name="DeSantis R."/>
            <person name="Doyle S."/>
            <person name="Francino P."/>
            <person name="Keys D.N."/>
            <person name="Haga S."/>
            <person name="Hayashi H."/>
            <person name="Hino K."/>
            <person name="Imai K.S."/>
            <person name="Inaba K."/>
            <person name="Kano S."/>
            <person name="Kobayashi K."/>
            <person name="Kobayashi M."/>
            <person name="Lee B.I."/>
            <person name="Makabe K.W."/>
            <person name="Manohar C."/>
            <person name="Matassi G."/>
            <person name="Medina M."/>
            <person name="Mochizuki Y."/>
            <person name="Mount S."/>
            <person name="Morishita T."/>
            <person name="Miura S."/>
            <person name="Nakayama A."/>
            <person name="Nishizaka S."/>
            <person name="Nomoto H."/>
            <person name="Ohta F."/>
            <person name="Oishi K."/>
            <person name="Rigoutsos I."/>
            <person name="Sano M."/>
            <person name="Sasaki A."/>
            <person name="Sasakura Y."/>
            <person name="Shoguchi E."/>
            <person name="Shin-i T."/>
            <person name="Spagnuolo A."/>
            <person name="Stainier D."/>
            <person name="Suzuki M.M."/>
            <person name="Tassy O."/>
            <person name="Takatori N."/>
            <person name="Tokuoka M."/>
            <person name="Yagi K."/>
            <person name="Yoshizaki F."/>
            <person name="Wada S."/>
            <person name="Zhang C."/>
            <person name="Hyatt P.D."/>
            <person name="Larimer F."/>
            <person name="Detter C."/>
            <person name="Doggett N."/>
            <person name="Glavina T."/>
            <person name="Hawkins T."/>
            <person name="Richardson P."/>
            <person name="Lucas S."/>
            <person name="Kohara Y."/>
            <person name="Levine M."/>
            <person name="Satoh N."/>
            <person name="Rokhsar D.S."/>
        </authorList>
    </citation>
    <scope>NUCLEOTIDE SEQUENCE [LARGE SCALE GENOMIC DNA]</scope>
</reference>
<feature type="active site" evidence="11">
    <location>
        <position position="45"/>
    </location>
</feature>
<feature type="active site" evidence="11">
    <location>
        <position position="162"/>
    </location>
</feature>
<reference evidence="14" key="2">
    <citation type="submission" date="2025-08" db="UniProtKB">
        <authorList>
            <consortium name="Ensembl"/>
        </authorList>
    </citation>
    <scope>IDENTIFICATION</scope>
</reference>
<dbReference type="GO" id="GO:0005829">
    <property type="term" value="C:cytosol"/>
    <property type="evidence" value="ECO:0007669"/>
    <property type="project" value="UniProtKB-SubCell"/>
</dbReference>
<dbReference type="Ensembl" id="ENSCINT00000000050.3">
    <property type="protein sequence ID" value="ENSCINP00000000050.3"/>
    <property type="gene ID" value="ENSCING00000000035.3"/>
</dbReference>
<evidence type="ECO:0000256" key="10">
    <source>
        <dbReference type="ARBA" id="ARBA00077222"/>
    </source>
</evidence>
<feature type="active site" evidence="11">
    <location>
        <position position="147"/>
    </location>
</feature>
<comment type="function">
    <text evidence="8">Cleaves 'Lys-63'-linked poly-ubiquitin chains, and with lesser efficiency 'Lys-48'-linked poly-ubiquitin chains (in vitro). May act as a deubiquitinating enzyme.</text>
</comment>
<keyword evidence="5" id="KW-0645">Protease</keyword>
<dbReference type="InParanoid" id="F6VV86"/>
<dbReference type="EC" id="3.4.19.12" evidence="3"/>
<evidence type="ECO:0000256" key="9">
    <source>
        <dbReference type="ARBA" id="ARBA00069892"/>
    </source>
</evidence>
<dbReference type="InterPro" id="IPR040053">
    <property type="entry name" value="JOSD1/2"/>
</dbReference>
<dbReference type="Gene3D" id="3.90.70.40">
    <property type="match status" value="1"/>
</dbReference>
<evidence type="ECO:0000256" key="11">
    <source>
        <dbReference type="PROSITE-ProRule" id="PRU00331"/>
    </source>
</evidence>
<evidence type="ECO:0000256" key="4">
    <source>
        <dbReference type="ARBA" id="ARBA00022490"/>
    </source>
</evidence>
<evidence type="ECO:0000259" key="13">
    <source>
        <dbReference type="PROSITE" id="PS50957"/>
    </source>
</evidence>
<evidence type="ECO:0000256" key="1">
    <source>
        <dbReference type="ARBA" id="ARBA00000707"/>
    </source>
</evidence>
<comment type="catalytic activity">
    <reaction evidence="1">
        <text>Thiol-dependent hydrolysis of ester, thioester, amide, peptide and isopeptide bonds formed by the C-terminal Gly of ubiquitin (a 76-residue protein attached to proteins as an intracellular targeting signal).</text>
        <dbReference type="EC" id="3.4.19.12"/>
    </reaction>
</comment>
<organism evidence="14 15">
    <name type="scientific">Ciona intestinalis</name>
    <name type="common">Transparent sea squirt</name>
    <name type="synonym">Ascidia intestinalis</name>
    <dbReference type="NCBI Taxonomy" id="7719"/>
    <lineage>
        <taxon>Eukaryota</taxon>
        <taxon>Metazoa</taxon>
        <taxon>Chordata</taxon>
        <taxon>Tunicata</taxon>
        <taxon>Ascidiacea</taxon>
        <taxon>Phlebobranchia</taxon>
        <taxon>Cionidae</taxon>
        <taxon>Ciona</taxon>
    </lineage>
</organism>
<accession>F6VV86</accession>
<feature type="signal peptide" evidence="12">
    <location>
        <begin position="1"/>
        <end position="21"/>
    </location>
</feature>
<keyword evidence="6" id="KW-0833">Ubl conjugation pathway</keyword>
<dbReference type="FunCoup" id="F6VV86">
    <property type="interactions" value="42"/>
</dbReference>
<dbReference type="GO" id="GO:0006508">
    <property type="term" value="P:proteolysis"/>
    <property type="evidence" value="ECO:0007669"/>
    <property type="project" value="UniProtKB-KW"/>
</dbReference>
<dbReference type="Pfam" id="PF02099">
    <property type="entry name" value="Josephin"/>
    <property type="match status" value="1"/>
</dbReference>
<dbReference type="FunFam" id="3.90.70.40:FF:000003">
    <property type="entry name" value="josephin-2 isoform X1"/>
    <property type="match status" value="1"/>
</dbReference>
<evidence type="ECO:0000256" key="3">
    <source>
        <dbReference type="ARBA" id="ARBA00012759"/>
    </source>
</evidence>
<gene>
    <name evidence="14" type="primary">LOC101242901</name>
</gene>
<dbReference type="InterPro" id="IPR006155">
    <property type="entry name" value="Josephin"/>
</dbReference>
<keyword evidence="15" id="KW-1185">Reference proteome</keyword>
<evidence type="ECO:0000256" key="6">
    <source>
        <dbReference type="ARBA" id="ARBA00022786"/>
    </source>
</evidence>
<dbReference type="GO" id="GO:0016579">
    <property type="term" value="P:protein deubiquitination"/>
    <property type="evidence" value="ECO:0007669"/>
    <property type="project" value="InterPro"/>
</dbReference>
<name>F6VV86_CIOIN</name>
<keyword evidence="4" id="KW-0963">Cytoplasm</keyword>
<dbReference type="SMART" id="SM01246">
    <property type="entry name" value="Josephin"/>
    <property type="match status" value="1"/>
</dbReference>
<dbReference type="Proteomes" id="UP000008144">
    <property type="component" value="Unassembled WGS sequence"/>
</dbReference>
<sequence length="221" mass="24975">MFCILIIISTSLIIIVMSCLALRGSHPDEPAPRKVYHERQHFELCALHALNNVFQDPNAFTKEQLDEICSRLSPDTVLNPHKSMLGTGNYDVNVIMSVLQSKGHAAVWWDKRRSLERLCLTNIKGFILNIPSTIGWGVLTIPLKRRHWIAVRAIENMFYNLDSKLKQPEVIGEAAQLKKFLAKKLSSKNCELLLVVSTEVEVVRGWKEGNSPTNSLSQLES</sequence>
<reference evidence="14" key="3">
    <citation type="submission" date="2025-09" db="UniProtKB">
        <authorList>
            <consortium name="Ensembl"/>
        </authorList>
    </citation>
    <scope>IDENTIFICATION</scope>
</reference>
<dbReference type="AlphaFoldDB" id="F6VV86"/>
<dbReference type="PANTHER" id="PTHR13291:SF0">
    <property type="entry name" value="JOSEPHIN-LIKE PROTEIN"/>
    <property type="match status" value="1"/>
</dbReference>
<dbReference type="GeneTree" id="ENSGT00390000009228"/>
<evidence type="ECO:0000256" key="12">
    <source>
        <dbReference type="SAM" id="SignalP"/>
    </source>
</evidence>
<dbReference type="STRING" id="7719.ENSCINP00000000050"/>
<evidence type="ECO:0000256" key="2">
    <source>
        <dbReference type="ARBA" id="ARBA00004514"/>
    </source>
</evidence>
<proteinExistence type="predicted"/>
<dbReference type="PROSITE" id="PS50957">
    <property type="entry name" value="JOSEPHIN"/>
    <property type="match status" value="1"/>
</dbReference>
<feature type="domain" description="Josephin" evidence="13">
    <location>
        <begin position="32"/>
        <end position="210"/>
    </location>
</feature>
<dbReference type="MEROPS" id="C86.004"/>
<comment type="subcellular location">
    <subcellularLocation>
        <location evidence="2">Cytoplasm</location>
        <location evidence="2">Cytosol</location>
    </subcellularLocation>
</comment>
<dbReference type="GO" id="GO:0004843">
    <property type="term" value="F:cysteine-type deubiquitinase activity"/>
    <property type="evidence" value="ECO:0000318"/>
    <property type="project" value="GO_Central"/>
</dbReference>
<evidence type="ECO:0000256" key="8">
    <source>
        <dbReference type="ARBA" id="ARBA00058284"/>
    </source>
</evidence>
<evidence type="ECO:0000313" key="15">
    <source>
        <dbReference type="Proteomes" id="UP000008144"/>
    </source>
</evidence>
<feature type="chain" id="PRO_5003349041" description="Josephin-2" evidence="12">
    <location>
        <begin position="22"/>
        <end position="221"/>
    </location>
</feature>
<evidence type="ECO:0000256" key="7">
    <source>
        <dbReference type="ARBA" id="ARBA00022801"/>
    </source>
</evidence>
<keyword evidence="7 11" id="KW-0378">Hydrolase</keyword>
<dbReference type="OMA" id="PPHIYHE"/>